<gene>
    <name evidence="2" type="ORF">S01H1_18625</name>
</gene>
<keyword evidence="1" id="KW-0472">Membrane</keyword>
<keyword evidence="1" id="KW-0812">Transmembrane</keyword>
<name>X0SMB5_9ZZZZ</name>
<organism evidence="2">
    <name type="scientific">marine sediment metagenome</name>
    <dbReference type="NCBI Taxonomy" id="412755"/>
    <lineage>
        <taxon>unclassified sequences</taxon>
        <taxon>metagenomes</taxon>
        <taxon>ecological metagenomes</taxon>
    </lineage>
</organism>
<accession>X0SMB5</accession>
<proteinExistence type="predicted"/>
<keyword evidence="1" id="KW-1133">Transmembrane helix</keyword>
<sequence length="49" mass="5262">MGLGIFVWHRIGAPKKFFADPTVIPSGSGYVLLLALIVLVAVEIVLSPR</sequence>
<feature type="transmembrane region" description="Helical" evidence="1">
    <location>
        <begin position="27"/>
        <end position="46"/>
    </location>
</feature>
<dbReference type="EMBL" id="BARS01009974">
    <property type="protein sequence ID" value="GAF82189.1"/>
    <property type="molecule type" value="Genomic_DNA"/>
</dbReference>
<comment type="caution">
    <text evidence="2">The sequence shown here is derived from an EMBL/GenBank/DDBJ whole genome shotgun (WGS) entry which is preliminary data.</text>
</comment>
<evidence type="ECO:0000256" key="1">
    <source>
        <dbReference type="SAM" id="Phobius"/>
    </source>
</evidence>
<dbReference type="AlphaFoldDB" id="X0SMB5"/>
<protein>
    <submittedName>
        <fullName evidence="2">Uncharacterized protein</fullName>
    </submittedName>
</protein>
<reference evidence="2" key="1">
    <citation type="journal article" date="2014" name="Front. Microbiol.">
        <title>High frequency of phylogenetically diverse reductive dehalogenase-homologous genes in deep subseafloor sedimentary metagenomes.</title>
        <authorList>
            <person name="Kawai M."/>
            <person name="Futagami T."/>
            <person name="Toyoda A."/>
            <person name="Takaki Y."/>
            <person name="Nishi S."/>
            <person name="Hori S."/>
            <person name="Arai W."/>
            <person name="Tsubouchi T."/>
            <person name="Morono Y."/>
            <person name="Uchiyama I."/>
            <person name="Ito T."/>
            <person name="Fujiyama A."/>
            <person name="Inagaki F."/>
            <person name="Takami H."/>
        </authorList>
    </citation>
    <scope>NUCLEOTIDE SEQUENCE</scope>
    <source>
        <strain evidence="2">Expedition CK06-06</strain>
    </source>
</reference>
<evidence type="ECO:0000313" key="2">
    <source>
        <dbReference type="EMBL" id="GAF82189.1"/>
    </source>
</evidence>